<gene>
    <name evidence="3" type="ORF">ACFQGL_01985</name>
</gene>
<dbReference type="Gene3D" id="3.90.79.10">
    <property type="entry name" value="Nucleoside Triphosphate Pyrophosphohydrolase"/>
    <property type="match status" value="1"/>
</dbReference>
<dbReference type="PROSITE" id="PS00893">
    <property type="entry name" value="NUDIX_BOX"/>
    <property type="match status" value="1"/>
</dbReference>
<evidence type="ECO:0000259" key="2">
    <source>
        <dbReference type="PROSITE" id="PS51462"/>
    </source>
</evidence>
<dbReference type="SUPFAM" id="SSF55811">
    <property type="entry name" value="Nudix"/>
    <property type="match status" value="1"/>
</dbReference>
<evidence type="ECO:0000313" key="4">
    <source>
        <dbReference type="Proteomes" id="UP001596226"/>
    </source>
</evidence>
<reference evidence="4" key="1">
    <citation type="journal article" date="2019" name="Int. J. Syst. Evol. Microbiol.">
        <title>The Global Catalogue of Microorganisms (GCM) 10K type strain sequencing project: providing services to taxonomists for standard genome sequencing and annotation.</title>
        <authorList>
            <consortium name="The Broad Institute Genomics Platform"/>
            <consortium name="The Broad Institute Genome Sequencing Center for Infectious Disease"/>
            <person name="Wu L."/>
            <person name="Ma J."/>
        </authorList>
    </citation>
    <scope>NUCLEOTIDE SEQUENCE [LARGE SCALE GENOMIC DNA]</scope>
    <source>
        <strain evidence="4">CGMCC 4.7144</strain>
    </source>
</reference>
<protein>
    <submittedName>
        <fullName evidence="3">NUDIX domain-containing protein</fullName>
    </submittedName>
</protein>
<dbReference type="InterPro" id="IPR015797">
    <property type="entry name" value="NUDIX_hydrolase-like_dom_sf"/>
</dbReference>
<dbReference type="InterPro" id="IPR020084">
    <property type="entry name" value="NUDIX_hydrolase_CS"/>
</dbReference>
<sequence length="132" mass="14999">MNELVERVDEQGRVLVFRRGEGLSRFPGYYEVSFGGAVDVGESYQAAAARELAEELGVDVAVRFMFKFLCQGEIGPYWLGVHEAVITGEIDPDPQEVAWLGWMTKGELRQAVQHRRFIPDGQEAFRRYLDSQ</sequence>
<proteinExistence type="predicted"/>
<accession>A0ABW1H0I1</accession>
<dbReference type="PROSITE" id="PS51462">
    <property type="entry name" value="NUDIX"/>
    <property type="match status" value="1"/>
</dbReference>
<feature type="domain" description="Nudix hydrolase" evidence="2">
    <location>
        <begin position="1"/>
        <end position="125"/>
    </location>
</feature>
<dbReference type="InterPro" id="IPR000086">
    <property type="entry name" value="NUDIX_hydrolase_dom"/>
</dbReference>
<keyword evidence="4" id="KW-1185">Reference proteome</keyword>
<keyword evidence="1" id="KW-0378">Hydrolase</keyword>
<dbReference type="EMBL" id="JBHSQS010000001">
    <property type="protein sequence ID" value="MFC5922110.1"/>
    <property type="molecule type" value="Genomic_DNA"/>
</dbReference>
<evidence type="ECO:0000313" key="3">
    <source>
        <dbReference type="EMBL" id="MFC5922110.1"/>
    </source>
</evidence>
<dbReference type="Pfam" id="PF00293">
    <property type="entry name" value="NUDIX"/>
    <property type="match status" value="1"/>
</dbReference>
<evidence type="ECO:0000256" key="1">
    <source>
        <dbReference type="ARBA" id="ARBA00022801"/>
    </source>
</evidence>
<comment type="caution">
    <text evidence="3">The sequence shown here is derived from an EMBL/GenBank/DDBJ whole genome shotgun (WGS) entry which is preliminary data.</text>
</comment>
<dbReference type="RefSeq" id="WP_377504335.1">
    <property type="nucleotide sequence ID" value="NZ_JBHSQS010000001.1"/>
</dbReference>
<organism evidence="3 4">
    <name type="scientific">Micromonospora vulcania</name>
    <dbReference type="NCBI Taxonomy" id="1441873"/>
    <lineage>
        <taxon>Bacteria</taxon>
        <taxon>Bacillati</taxon>
        <taxon>Actinomycetota</taxon>
        <taxon>Actinomycetes</taxon>
        <taxon>Micromonosporales</taxon>
        <taxon>Micromonosporaceae</taxon>
        <taxon>Micromonospora</taxon>
    </lineage>
</organism>
<name>A0ABW1H0I1_9ACTN</name>
<dbReference type="Proteomes" id="UP001596226">
    <property type="component" value="Unassembled WGS sequence"/>
</dbReference>